<feature type="transmembrane region" description="Helical" evidence="15">
    <location>
        <begin position="232"/>
        <end position="251"/>
    </location>
</feature>
<keyword evidence="8" id="KW-0443">Lipid metabolism</keyword>
<feature type="transmembrane region" description="Helical" evidence="15">
    <location>
        <begin position="288"/>
        <end position="307"/>
    </location>
</feature>
<comment type="similarity">
    <text evidence="2">Belongs to the GPC1 family.</text>
</comment>
<keyword evidence="6 15" id="KW-0812">Transmembrane</keyword>
<feature type="transmembrane region" description="Helical" evidence="15">
    <location>
        <begin position="126"/>
        <end position="145"/>
    </location>
</feature>
<dbReference type="GO" id="GO:0016020">
    <property type="term" value="C:membrane"/>
    <property type="evidence" value="ECO:0007669"/>
    <property type="project" value="UniProtKB-SubCell"/>
</dbReference>
<accession>A0A1C7NLI6</accession>
<dbReference type="Pfam" id="PF10998">
    <property type="entry name" value="DUF2838"/>
    <property type="match status" value="1"/>
</dbReference>
<evidence type="ECO:0000256" key="15">
    <source>
        <dbReference type="SAM" id="Phobius"/>
    </source>
</evidence>
<evidence type="ECO:0000256" key="3">
    <source>
        <dbReference type="ARBA" id="ARBA00019082"/>
    </source>
</evidence>
<comment type="subcellular location">
    <subcellularLocation>
        <location evidence="1">Membrane</location>
        <topology evidence="1">Multi-pass membrane protein</topology>
    </subcellularLocation>
</comment>
<dbReference type="GO" id="GO:0006656">
    <property type="term" value="P:phosphatidylcholine biosynthetic process"/>
    <property type="evidence" value="ECO:0007669"/>
    <property type="project" value="TreeGrafter"/>
</dbReference>
<comment type="caution">
    <text evidence="16">The sequence shown here is derived from an EMBL/GenBank/DDBJ whole genome shotgun (WGS) entry which is preliminary data.</text>
</comment>
<evidence type="ECO:0000256" key="8">
    <source>
        <dbReference type="ARBA" id="ARBA00023098"/>
    </source>
</evidence>
<dbReference type="EMBL" id="LUGH01000076">
    <property type="protein sequence ID" value="OBZ89830.1"/>
    <property type="molecule type" value="Genomic_DNA"/>
</dbReference>
<feature type="region of interest" description="Disordered" evidence="14">
    <location>
        <begin position="1"/>
        <end position="24"/>
    </location>
</feature>
<feature type="transmembrane region" description="Helical" evidence="15">
    <location>
        <begin position="151"/>
        <end position="168"/>
    </location>
</feature>
<keyword evidence="4" id="KW-0444">Lipid biosynthesis</keyword>
<dbReference type="Proteomes" id="UP000093000">
    <property type="component" value="Unassembled WGS sequence"/>
</dbReference>
<name>A0A1C7NLI6_9FUNG</name>
<evidence type="ECO:0000256" key="7">
    <source>
        <dbReference type="ARBA" id="ARBA00022989"/>
    </source>
</evidence>
<evidence type="ECO:0000313" key="17">
    <source>
        <dbReference type="Proteomes" id="UP000093000"/>
    </source>
</evidence>
<dbReference type="FunCoup" id="A0A1C7NLI6">
    <property type="interactions" value="38"/>
</dbReference>
<evidence type="ECO:0000256" key="2">
    <source>
        <dbReference type="ARBA" id="ARBA00006675"/>
    </source>
</evidence>
<feature type="coiled-coil region" evidence="13">
    <location>
        <begin position="48"/>
        <end position="101"/>
    </location>
</feature>
<organism evidence="16 17">
    <name type="scientific">Choanephora cucurbitarum</name>
    <dbReference type="NCBI Taxonomy" id="101091"/>
    <lineage>
        <taxon>Eukaryota</taxon>
        <taxon>Fungi</taxon>
        <taxon>Fungi incertae sedis</taxon>
        <taxon>Mucoromycota</taxon>
        <taxon>Mucoromycotina</taxon>
        <taxon>Mucoromycetes</taxon>
        <taxon>Mucorales</taxon>
        <taxon>Mucorineae</taxon>
        <taxon>Choanephoraceae</taxon>
        <taxon>Choanephoroideae</taxon>
        <taxon>Choanephora</taxon>
    </lineage>
</organism>
<dbReference type="PANTHER" id="PTHR31201:SF1">
    <property type="entry name" value="GLYCEROPHOSPHOCHOLINE ACYLTRANSFERASE 1"/>
    <property type="match status" value="1"/>
</dbReference>
<keyword evidence="12" id="KW-0012">Acyltransferase</keyword>
<evidence type="ECO:0000256" key="5">
    <source>
        <dbReference type="ARBA" id="ARBA00022679"/>
    </source>
</evidence>
<keyword evidence="17" id="KW-1185">Reference proteome</keyword>
<dbReference type="AlphaFoldDB" id="A0A1C7NLI6"/>
<evidence type="ECO:0000256" key="9">
    <source>
        <dbReference type="ARBA" id="ARBA00023136"/>
    </source>
</evidence>
<gene>
    <name evidence="16" type="ORF">A0J61_02126</name>
</gene>
<evidence type="ECO:0000256" key="11">
    <source>
        <dbReference type="ARBA" id="ARBA00023264"/>
    </source>
</evidence>
<feature type="compositionally biased region" description="Basic and acidic residues" evidence="14">
    <location>
        <begin position="1"/>
        <end position="11"/>
    </location>
</feature>
<evidence type="ECO:0000256" key="14">
    <source>
        <dbReference type="SAM" id="MobiDB-lite"/>
    </source>
</evidence>
<keyword evidence="7 15" id="KW-1133">Transmembrane helix</keyword>
<feature type="transmembrane region" description="Helical" evidence="15">
    <location>
        <begin position="377"/>
        <end position="399"/>
    </location>
</feature>
<evidence type="ECO:0000256" key="1">
    <source>
        <dbReference type="ARBA" id="ARBA00004141"/>
    </source>
</evidence>
<evidence type="ECO:0000256" key="6">
    <source>
        <dbReference type="ARBA" id="ARBA00022692"/>
    </source>
</evidence>
<dbReference type="InParanoid" id="A0A1C7NLI6"/>
<dbReference type="GO" id="GO:0016746">
    <property type="term" value="F:acyltransferase activity"/>
    <property type="evidence" value="ECO:0007669"/>
    <property type="project" value="UniProtKB-KW"/>
</dbReference>
<feature type="transmembrane region" description="Helical" evidence="15">
    <location>
        <begin position="353"/>
        <end position="371"/>
    </location>
</feature>
<keyword evidence="9 15" id="KW-0472">Membrane</keyword>
<proteinExistence type="inferred from homology"/>
<dbReference type="OrthoDB" id="406287at2759"/>
<feature type="transmembrane region" description="Helical" evidence="15">
    <location>
        <begin position="201"/>
        <end position="220"/>
    </location>
</feature>
<feature type="transmembrane region" description="Helical" evidence="15">
    <location>
        <begin position="175"/>
        <end position="195"/>
    </location>
</feature>
<keyword evidence="5" id="KW-0808">Transferase</keyword>
<evidence type="ECO:0000256" key="12">
    <source>
        <dbReference type="ARBA" id="ARBA00023315"/>
    </source>
</evidence>
<dbReference type="PANTHER" id="PTHR31201">
    <property type="entry name" value="OS01G0585100 PROTEIN"/>
    <property type="match status" value="1"/>
</dbReference>
<evidence type="ECO:0000256" key="10">
    <source>
        <dbReference type="ARBA" id="ARBA00023209"/>
    </source>
</evidence>
<reference evidence="16 17" key="1">
    <citation type="submission" date="2016-03" db="EMBL/GenBank/DDBJ databases">
        <title>Choanephora cucurbitarum.</title>
        <authorList>
            <person name="Min B."/>
            <person name="Park H."/>
            <person name="Park J.-H."/>
            <person name="Shin H.-D."/>
            <person name="Choi I.-G."/>
        </authorList>
    </citation>
    <scope>NUCLEOTIDE SEQUENCE [LARGE SCALE GENOMIC DNA]</scope>
    <source>
        <strain evidence="16 17">KUS-F28377</strain>
    </source>
</reference>
<evidence type="ECO:0000313" key="16">
    <source>
        <dbReference type="EMBL" id="OBZ89830.1"/>
    </source>
</evidence>
<protein>
    <recommendedName>
        <fullName evidence="3">Glycerophosphocholine acyltransferase 1</fullName>
    </recommendedName>
</protein>
<keyword evidence="11" id="KW-1208">Phospholipid metabolism</keyword>
<evidence type="ECO:0000256" key="4">
    <source>
        <dbReference type="ARBA" id="ARBA00022516"/>
    </source>
</evidence>
<keyword evidence="10" id="KW-0594">Phospholipid biosynthesis</keyword>
<sequence>MKQQETVEKELGTNITNTSAPRDEDLLSLDDEDWSTPDFISENDFDMIEMLSVALDQVTNQIEEKQREFLSKSSQWTNKTRDSIKIQTKKLEDQRSRIQQKLVQQYHKLDKRMNRDAKTVQLRDKVSFVVGVGNACVAPALALRYPNLIPAYYSVQLVILLLLRGVIYRLRRWHYFIFDLCYFVNAMTILFLWLYPDSKALFYATYFLTNGPVAWAIITWRNSLVFHSLDKVTSVFIHIFPPLVMYCVRWMPELQHDTYCHNHDVLTSDRNKRYPALDQMGVPSLHEVLLYSTVAYFIWQSLYYLFIMVRRKDKVESGLRLTSYSWLLDDSHGRKGFIQKAAFLFGPKYKLEMFMLLQLVYNIVTSLPTYFLFRSFWLHTTFLIGMFAVSVWNGANYYIEVFSRRYILEIEKIKERQQQEANKTE</sequence>
<keyword evidence="13" id="KW-0175">Coiled coil</keyword>
<evidence type="ECO:0000256" key="13">
    <source>
        <dbReference type="SAM" id="Coils"/>
    </source>
</evidence>
<dbReference type="InterPro" id="IPR021261">
    <property type="entry name" value="GPCAT"/>
</dbReference>